<dbReference type="EMBL" id="FNMY01000004">
    <property type="protein sequence ID" value="SDW96675.1"/>
    <property type="molecule type" value="Genomic_DNA"/>
</dbReference>
<evidence type="ECO:0000313" key="6">
    <source>
        <dbReference type="Proteomes" id="UP000199592"/>
    </source>
</evidence>
<dbReference type="InterPro" id="IPR018062">
    <property type="entry name" value="HTH_AraC-typ_CS"/>
</dbReference>
<dbReference type="InterPro" id="IPR050204">
    <property type="entry name" value="AraC_XylS_family_regulators"/>
</dbReference>
<keyword evidence="3" id="KW-0804">Transcription</keyword>
<feature type="domain" description="HTH araC/xylS-type" evidence="4">
    <location>
        <begin position="215"/>
        <end position="313"/>
    </location>
</feature>
<dbReference type="Gene3D" id="1.10.10.60">
    <property type="entry name" value="Homeodomain-like"/>
    <property type="match status" value="2"/>
</dbReference>
<reference evidence="6" key="1">
    <citation type="submission" date="2016-10" db="EMBL/GenBank/DDBJ databases">
        <authorList>
            <person name="Varghese N."/>
            <person name="Submissions S."/>
        </authorList>
    </citation>
    <scope>NUCLEOTIDE SEQUENCE [LARGE SCALE GENOMIC DNA]</scope>
    <source>
        <strain evidence="6">DSM 25030</strain>
    </source>
</reference>
<evidence type="ECO:0000256" key="3">
    <source>
        <dbReference type="ARBA" id="ARBA00023163"/>
    </source>
</evidence>
<dbReference type="SUPFAM" id="SSF46689">
    <property type="entry name" value="Homeodomain-like"/>
    <property type="match status" value="2"/>
</dbReference>
<dbReference type="PANTHER" id="PTHR46796:SF6">
    <property type="entry name" value="ARAC SUBFAMILY"/>
    <property type="match status" value="1"/>
</dbReference>
<proteinExistence type="predicted"/>
<name>A0A1H2XV99_9FLAO</name>
<dbReference type="Pfam" id="PF12833">
    <property type="entry name" value="HTH_18"/>
    <property type="match status" value="1"/>
</dbReference>
<dbReference type="InterPro" id="IPR020449">
    <property type="entry name" value="Tscrpt_reg_AraC-type_HTH"/>
</dbReference>
<accession>A0A1H2XV99</accession>
<dbReference type="PANTHER" id="PTHR46796">
    <property type="entry name" value="HTH-TYPE TRANSCRIPTIONAL ACTIVATOR RHAS-RELATED"/>
    <property type="match status" value="1"/>
</dbReference>
<evidence type="ECO:0000256" key="1">
    <source>
        <dbReference type="ARBA" id="ARBA00023015"/>
    </source>
</evidence>
<evidence type="ECO:0000256" key="2">
    <source>
        <dbReference type="ARBA" id="ARBA00023125"/>
    </source>
</evidence>
<dbReference type="InterPro" id="IPR009057">
    <property type="entry name" value="Homeodomain-like_sf"/>
</dbReference>
<dbReference type="AlphaFoldDB" id="A0A1H2XV99"/>
<dbReference type="InterPro" id="IPR018060">
    <property type="entry name" value="HTH_AraC"/>
</dbReference>
<sequence>MKVIKESYCSYCSALQTPFESNNFCSRHGHTNDKIFGNVFYIKTNQLVSEEHKSRISIRGVLNGYQHYYVDNRDLLLSKHKFVVFENEQAFSTKIESPYPTEAVIVSYGQEDLHAIINSFSSSFDDMLDGIPSTASIWDIKLFDSTYDMSKEMSIAMHDLAEAIQMNVKDELFYEEMRFTIMEKALRHLLTTEKKLLQLSIKKESTKIEHYRRLLRSKDYILSHLDQKLSLEEISTEASMSPYHYIRSFKGAFKLTPMQFVVQERLSLAKDLIQHTNLPISQILIEAGYDNPSSFSRAFKKKYGITPLSYRAA</sequence>
<dbReference type="RefSeq" id="WP_090297930.1">
    <property type="nucleotide sequence ID" value="NZ_FNKI01000003.1"/>
</dbReference>
<dbReference type="PROSITE" id="PS01124">
    <property type="entry name" value="HTH_ARAC_FAMILY_2"/>
    <property type="match status" value="1"/>
</dbReference>
<evidence type="ECO:0000259" key="4">
    <source>
        <dbReference type="PROSITE" id="PS01124"/>
    </source>
</evidence>
<dbReference type="Proteomes" id="UP000199592">
    <property type="component" value="Unassembled WGS sequence"/>
</dbReference>
<dbReference type="GO" id="GO:0043565">
    <property type="term" value="F:sequence-specific DNA binding"/>
    <property type="evidence" value="ECO:0007669"/>
    <property type="project" value="InterPro"/>
</dbReference>
<keyword evidence="1" id="KW-0805">Transcription regulation</keyword>
<organism evidence="5 6">
    <name type="scientific">Flagellimonas zhangzhouensis</name>
    <dbReference type="NCBI Taxonomy" id="1073328"/>
    <lineage>
        <taxon>Bacteria</taxon>
        <taxon>Pseudomonadati</taxon>
        <taxon>Bacteroidota</taxon>
        <taxon>Flavobacteriia</taxon>
        <taxon>Flavobacteriales</taxon>
        <taxon>Flavobacteriaceae</taxon>
        <taxon>Flagellimonas</taxon>
    </lineage>
</organism>
<evidence type="ECO:0000313" key="5">
    <source>
        <dbReference type="EMBL" id="SDW96675.1"/>
    </source>
</evidence>
<dbReference type="STRING" id="1073328.SAMN05216294_2844"/>
<dbReference type="GO" id="GO:0003700">
    <property type="term" value="F:DNA-binding transcription factor activity"/>
    <property type="evidence" value="ECO:0007669"/>
    <property type="project" value="InterPro"/>
</dbReference>
<protein>
    <submittedName>
        <fullName evidence="5">Helix-turn-helix domain-containing protein</fullName>
    </submittedName>
</protein>
<dbReference type="SMART" id="SM00342">
    <property type="entry name" value="HTH_ARAC"/>
    <property type="match status" value="1"/>
</dbReference>
<keyword evidence="2" id="KW-0238">DNA-binding</keyword>
<dbReference type="OrthoDB" id="9816011at2"/>
<dbReference type="PRINTS" id="PR00032">
    <property type="entry name" value="HTHARAC"/>
</dbReference>
<keyword evidence="6" id="KW-1185">Reference proteome</keyword>
<dbReference type="PROSITE" id="PS00041">
    <property type="entry name" value="HTH_ARAC_FAMILY_1"/>
    <property type="match status" value="1"/>
</dbReference>
<gene>
    <name evidence="5" type="ORF">SAMN04487892_2836</name>
</gene>